<dbReference type="EMBL" id="JAGKQM010000019">
    <property type="protein sequence ID" value="KAH0856589.1"/>
    <property type="molecule type" value="Genomic_DNA"/>
</dbReference>
<accession>A0ABQ7XMF3</accession>
<evidence type="ECO:0000313" key="4">
    <source>
        <dbReference type="EMBL" id="KAH0856589.1"/>
    </source>
</evidence>
<keyword evidence="3" id="KW-0809">Transit peptide</keyword>
<keyword evidence="2" id="KW-0805">Transcription regulation</keyword>
<dbReference type="Pfam" id="PF02536">
    <property type="entry name" value="mTERF"/>
    <property type="match status" value="1"/>
</dbReference>
<gene>
    <name evidence="4" type="ORF">HID58_084850</name>
</gene>
<dbReference type="InterPro" id="IPR003690">
    <property type="entry name" value="MTERF"/>
</dbReference>
<keyword evidence="5" id="KW-1185">Reference proteome</keyword>
<evidence type="ECO:0000256" key="1">
    <source>
        <dbReference type="ARBA" id="ARBA00007692"/>
    </source>
</evidence>
<sequence length="216" mass="23977">MQELCLSIHVSLSLVFLSRIGSDEGLVIREHSGLTLEEVREEVLLLRGSKSVGGGVCVVGSGDEIGLVLGRLNAEEFGSEDVVEENVESWYAFGRKVRVFYDLGFESEEMWELMGRNRSLFMECSEEALVNKTDYFCRFGIGKEEAALLILRNPDVMSFDLEKPVISIKGNIAAGKQEEGTLITRQTRILEGEHFTDAVGSPFSISAEVLTKDYDP</sequence>
<evidence type="ECO:0000256" key="2">
    <source>
        <dbReference type="ARBA" id="ARBA00022472"/>
    </source>
</evidence>
<reference evidence="4 5" key="1">
    <citation type="submission" date="2021-05" db="EMBL/GenBank/DDBJ databases">
        <title>Genome Assembly of Synthetic Allotetraploid Brassica napus Reveals Homoeologous Exchanges between Subgenomes.</title>
        <authorList>
            <person name="Davis J.T."/>
        </authorList>
    </citation>
    <scope>NUCLEOTIDE SEQUENCE [LARGE SCALE GENOMIC DNA]</scope>
    <source>
        <strain evidence="5">cv. Da-Ae</strain>
        <tissue evidence="4">Seedling</tissue>
    </source>
</reference>
<protein>
    <submittedName>
        <fullName evidence="4">Uncharacterized protein</fullName>
    </submittedName>
</protein>
<comment type="caution">
    <text evidence="4">The sequence shown here is derived from an EMBL/GenBank/DDBJ whole genome shotgun (WGS) entry which is preliminary data.</text>
</comment>
<organism evidence="4 5">
    <name type="scientific">Brassica napus</name>
    <name type="common">Rape</name>
    <dbReference type="NCBI Taxonomy" id="3708"/>
    <lineage>
        <taxon>Eukaryota</taxon>
        <taxon>Viridiplantae</taxon>
        <taxon>Streptophyta</taxon>
        <taxon>Embryophyta</taxon>
        <taxon>Tracheophyta</taxon>
        <taxon>Spermatophyta</taxon>
        <taxon>Magnoliopsida</taxon>
        <taxon>eudicotyledons</taxon>
        <taxon>Gunneridae</taxon>
        <taxon>Pentapetalae</taxon>
        <taxon>rosids</taxon>
        <taxon>malvids</taxon>
        <taxon>Brassicales</taxon>
        <taxon>Brassicaceae</taxon>
        <taxon>Brassiceae</taxon>
        <taxon>Brassica</taxon>
    </lineage>
</organism>
<evidence type="ECO:0000313" key="5">
    <source>
        <dbReference type="Proteomes" id="UP000824890"/>
    </source>
</evidence>
<keyword evidence="2" id="KW-0806">Transcription termination</keyword>
<comment type="similarity">
    <text evidence="1">Belongs to the mTERF family.</text>
</comment>
<evidence type="ECO:0000256" key="3">
    <source>
        <dbReference type="ARBA" id="ARBA00022946"/>
    </source>
</evidence>
<dbReference type="Proteomes" id="UP000824890">
    <property type="component" value="Unassembled WGS sequence"/>
</dbReference>
<keyword evidence="2" id="KW-0804">Transcription</keyword>
<proteinExistence type="inferred from homology"/>
<name>A0ABQ7XMF3_BRANA</name>
<dbReference type="Gene3D" id="1.25.70.10">
    <property type="entry name" value="Transcription termination factor 3, mitochondrial"/>
    <property type="match status" value="1"/>
</dbReference>
<dbReference type="InterPro" id="IPR038538">
    <property type="entry name" value="MTERF_sf"/>
</dbReference>